<protein>
    <submittedName>
        <fullName evidence="1">Uncharacterized protein</fullName>
    </submittedName>
</protein>
<accession>X0V6U2</accession>
<gene>
    <name evidence="1" type="ORF">S01H1_44543</name>
</gene>
<dbReference type="PANTHER" id="PTHR34700">
    <property type="entry name" value="POTASSIUM BINDING PROTEIN KBP"/>
    <property type="match status" value="1"/>
</dbReference>
<dbReference type="EMBL" id="BARS01028413">
    <property type="protein sequence ID" value="GAG08213.1"/>
    <property type="molecule type" value="Genomic_DNA"/>
</dbReference>
<reference evidence="1" key="1">
    <citation type="journal article" date="2014" name="Front. Microbiol.">
        <title>High frequency of phylogenetically diverse reductive dehalogenase-homologous genes in deep subseafloor sedimentary metagenomes.</title>
        <authorList>
            <person name="Kawai M."/>
            <person name="Futagami T."/>
            <person name="Toyoda A."/>
            <person name="Takaki Y."/>
            <person name="Nishi S."/>
            <person name="Hori S."/>
            <person name="Arai W."/>
            <person name="Tsubouchi T."/>
            <person name="Morono Y."/>
            <person name="Uchiyama I."/>
            <person name="Ito T."/>
            <person name="Fujiyama A."/>
            <person name="Inagaki F."/>
            <person name="Takami H."/>
        </authorList>
    </citation>
    <scope>NUCLEOTIDE SEQUENCE</scope>
    <source>
        <strain evidence="1">Expedition CK06-06</strain>
    </source>
</reference>
<dbReference type="InterPro" id="IPR052196">
    <property type="entry name" value="Bact_Kbp"/>
</dbReference>
<organism evidence="1">
    <name type="scientific">marine sediment metagenome</name>
    <dbReference type="NCBI Taxonomy" id="412755"/>
    <lineage>
        <taxon>unclassified sequences</taxon>
        <taxon>metagenomes</taxon>
        <taxon>ecological metagenomes</taxon>
    </lineage>
</organism>
<evidence type="ECO:0000313" key="1">
    <source>
        <dbReference type="EMBL" id="GAG08213.1"/>
    </source>
</evidence>
<dbReference type="InterPro" id="IPR036779">
    <property type="entry name" value="LysM_dom_sf"/>
</dbReference>
<name>X0V6U2_9ZZZZ</name>
<feature type="non-terminal residue" evidence="1">
    <location>
        <position position="1"/>
    </location>
</feature>
<comment type="caution">
    <text evidence="1">The sequence shown here is derived from an EMBL/GenBank/DDBJ whole genome shotgun (WGS) entry which is preliminary data.</text>
</comment>
<proteinExistence type="predicted"/>
<dbReference type="Gene3D" id="3.10.350.10">
    <property type="entry name" value="LysM domain"/>
    <property type="match status" value="1"/>
</dbReference>
<dbReference type="AlphaFoldDB" id="X0V6U2"/>
<dbReference type="PANTHER" id="PTHR34700:SF4">
    <property type="entry name" value="PHAGE-LIKE ELEMENT PBSX PROTEIN XKDP"/>
    <property type="match status" value="1"/>
</dbReference>
<sequence>YPEIYGNPLEWPKIYKANRGIIRNPDLIYSGQVLRIPREGETLAAPKATKKKWIK</sequence>